<evidence type="ECO:0000256" key="4">
    <source>
        <dbReference type="SAM" id="MobiDB-lite"/>
    </source>
</evidence>
<comment type="similarity">
    <text evidence="2">Belongs to the eukaryotic RPC7 RNA polymerase subunit family.</text>
</comment>
<dbReference type="InterPro" id="IPR024661">
    <property type="entry name" value="RNA_pol_III_Rpc31"/>
</dbReference>
<dbReference type="CTD" id="10622"/>
<dbReference type="EnsemblMetazoa" id="AALFPA23_015191.R22040">
    <property type="protein sequence ID" value="AALFPA23_015191.P22040"/>
    <property type="gene ID" value="AALFPA23_015191"/>
</dbReference>
<feature type="region of interest" description="Disordered" evidence="4">
    <location>
        <begin position="1"/>
        <end position="38"/>
    </location>
</feature>
<dbReference type="VEuPathDB" id="VectorBase:AALFPA_046974"/>
<evidence type="ECO:0000313" key="6">
    <source>
        <dbReference type="EnsemblMetazoa" id="AALFPA23_015191.P22040"/>
    </source>
</evidence>
<dbReference type="AlphaFoldDB" id="A0A023EM85"/>
<dbReference type="PANTHER" id="PTHR15367:SF2">
    <property type="entry name" value="DNA-DIRECTED RNA POLYMERASE III SUBUNIT"/>
    <property type="match status" value="1"/>
</dbReference>
<dbReference type="EMBL" id="GAPW01004179">
    <property type="protein sequence ID" value="JAC09419.1"/>
    <property type="molecule type" value="mRNA"/>
</dbReference>
<evidence type="ECO:0000313" key="7">
    <source>
        <dbReference type="Proteomes" id="UP000069940"/>
    </source>
</evidence>
<evidence type="ECO:0000256" key="2">
    <source>
        <dbReference type="ARBA" id="ARBA00008352"/>
    </source>
</evidence>
<dbReference type="GO" id="GO:0005666">
    <property type="term" value="C:RNA polymerase III complex"/>
    <property type="evidence" value="ECO:0007669"/>
    <property type="project" value="TreeGrafter"/>
</dbReference>
<dbReference type="VEuPathDB" id="VectorBase:AALF018260"/>
<feature type="compositionally biased region" description="Acidic residues" evidence="4">
    <location>
        <begin position="206"/>
        <end position="219"/>
    </location>
</feature>
<protein>
    <submittedName>
        <fullName evidence="5">Putative exocyst protein sec3</fullName>
    </submittedName>
</protein>
<dbReference type="Pfam" id="PF11705">
    <property type="entry name" value="RNA_pol_3_Rpc31"/>
    <property type="match status" value="1"/>
</dbReference>
<proteinExistence type="evidence at transcript level"/>
<feature type="compositionally biased region" description="Acidic residues" evidence="4">
    <location>
        <begin position="171"/>
        <end position="194"/>
    </location>
</feature>
<sequence>MAGRGRGKATGSLTQEQLQSMGVTRNEMQTVSSAAPPPLYPILQSKPVPLESNADRDYKILWKEDFISYLRESPYYTTVKSSKGPVQRYSDKVINVIENDPKRKSEGDFLWSLMPAELKPTFKRSKSAANGASKGAKKAKVVDINAKLSELEQKESFLDDTDVKKEKASDSEDEKDDDEQEEEVADEEMDDENDYGNNYFDNGEGYNEEDDNLDDGPVY</sequence>
<dbReference type="RefSeq" id="XP_019931038.3">
    <property type="nucleotide sequence ID" value="XM_020075479.3"/>
</dbReference>
<dbReference type="KEGG" id="aalb:109621453"/>
<dbReference type="Proteomes" id="UP000069940">
    <property type="component" value="Unassembled WGS sequence"/>
</dbReference>
<evidence type="ECO:0000256" key="1">
    <source>
        <dbReference type="ARBA" id="ARBA00004123"/>
    </source>
</evidence>
<organism evidence="5">
    <name type="scientific">Aedes albopictus</name>
    <name type="common">Asian tiger mosquito</name>
    <name type="synonym">Stegomyia albopicta</name>
    <dbReference type="NCBI Taxonomy" id="7160"/>
    <lineage>
        <taxon>Eukaryota</taxon>
        <taxon>Metazoa</taxon>
        <taxon>Ecdysozoa</taxon>
        <taxon>Arthropoda</taxon>
        <taxon>Hexapoda</taxon>
        <taxon>Insecta</taxon>
        <taxon>Pterygota</taxon>
        <taxon>Neoptera</taxon>
        <taxon>Endopterygota</taxon>
        <taxon>Diptera</taxon>
        <taxon>Nematocera</taxon>
        <taxon>Culicoidea</taxon>
        <taxon>Culicidae</taxon>
        <taxon>Culicinae</taxon>
        <taxon>Aedini</taxon>
        <taxon>Aedes</taxon>
        <taxon>Stegomyia</taxon>
    </lineage>
</organism>
<evidence type="ECO:0000313" key="5">
    <source>
        <dbReference type="EMBL" id="JAC09419.1"/>
    </source>
</evidence>
<name>A0A023EM85_AEDAL</name>
<reference evidence="5" key="1">
    <citation type="journal article" date="2014" name="PLoS Negl. Trop. Dis.">
        <title>Identification and characterization of seminal fluid proteins in the Asian tiger mosquito, Aedes albopictus.</title>
        <authorList>
            <person name="Boes K.E."/>
            <person name="Ribeiro J.M."/>
            <person name="Wong A."/>
            <person name="Harrington L.C."/>
            <person name="Wolfner M.F."/>
            <person name="Sirot L.K."/>
        </authorList>
    </citation>
    <scope>NUCLEOTIDE SEQUENCE</scope>
    <source>
        <tissue evidence="5">Reproductive organs</tissue>
    </source>
</reference>
<reference evidence="6" key="3">
    <citation type="submission" date="2025-05" db="UniProtKB">
        <authorList>
            <consortium name="EnsemblMetazoa"/>
        </authorList>
    </citation>
    <scope>IDENTIFICATION</scope>
    <source>
        <strain evidence="6">Foshan</strain>
    </source>
</reference>
<evidence type="ECO:0000256" key="3">
    <source>
        <dbReference type="ARBA" id="ARBA00023242"/>
    </source>
</evidence>
<dbReference type="GO" id="GO:0006383">
    <property type="term" value="P:transcription by RNA polymerase III"/>
    <property type="evidence" value="ECO:0007669"/>
    <property type="project" value="InterPro"/>
</dbReference>
<keyword evidence="3" id="KW-0539">Nucleus</keyword>
<dbReference type="VEuPathDB" id="VectorBase:AALC636_008039"/>
<feature type="compositionally biased region" description="Basic and acidic residues" evidence="4">
    <location>
        <begin position="153"/>
        <end position="170"/>
    </location>
</feature>
<comment type="subcellular location">
    <subcellularLocation>
        <location evidence="1">Nucleus</location>
    </subcellularLocation>
</comment>
<feature type="region of interest" description="Disordered" evidence="4">
    <location>
        <begin position="153"/>
        <end position="219"/>
    </location>
</feature>
<accession>A0A023EM85</accession>
<keyword evidence="7" id="KW-1185">Reference proteome</keyword>
<reference evidence="7" key="2">
    <citation type="journal article" date="2015" name="Proc. Natl. Acad. Sci. U.S.A.">
        <title>Genome sequence of the Asian Tiger mosquito, Aedes albopictus, reveals insights into its biology, genetics, and evolution.</title>
        <authorList>
            <person name="Chen X.G."/>
            <person name="Jiang X."/>
            <person name="Gu J."/>
            <person name="Xu M."/>
            <person name="Wu Y."/>
            <person name="Deng Y."/>
            <person name="Zhang C."/>
            <person name="Bonizzoni M."/>
            <person name="Dermauw W."/>
            <person name="Vontas J."/>
            <person name="Armbruster P."/>
            <person name="Huang X."/>
            <person name="Yang Y."/>
            <person name="Zhang H."/>
            <person name="He W."/>
            <person name="Peng H."/>
            <person name="Liu Y."/>
            <person name="Wu K."/>
            <person name="Chen J."/>
            <person name="Lirakis M."/>
            <person name="Topalis P."/>
            <person name="Van Leeuwen T."/>
            <person name="Hall A.B."/>
            <person name="Jiang X."/>
            <person name="Thorpe C."/>
            <person name="Mueller R.L."/>
            <person name="Sun C."/>
            <person name="Waterhouse R.M."/>
            <person name="Yan G."/>
            <person name="Tu Z.J."/>
            <person name="Fang X."/>
            <person name="James A.A."/>
        </authorList>
    </citation>
    <scope>NUCLEOTIDE SEQUENCE [LARGE SCALE GENOMIC DNA]</scope>
    <source>
        <strain evidence="7">Foshan</strain>
    </source>
</reference>
<dbReference type="PANTHER" id="PTHR15367">
    <property type="entry name" value="DNA-DIRECTED RNA POLYMERASE III"/>
    <property type="match status" value="1"/>
</dbReference>
<dbReference type="GeneID" id="109621453"/>
<feature type="compositionally biased region" description="Polar residues" evidence="4">
    <location>
        <begin position="11"/>
        <end position="33"/>
    </location>
</feature>